<feature type="domain" description="N-acetyltransferase" evidence="1">
    <location>
        <begin position="118"/>
        <end position="267"/>
    </location>
</feature>
<dbReference type="CDD" id="cd04301">
    <property type="entry name" value="NAT_SF"/>
    <property type="match status" value="1"/>
</dbReference>
<accession>A0A4R6DDC2</accession>
<dbReference type="SUPFAM" id="SSF55729">
    <property type="entry name" value="Acyl-CoA N-acyltransferases (Nat)"/>
    <property type="match status" value="1"/>
</dbReference>
<reference evidence="2 3" key="1">
    <citation type="submission" date="2019-03" db="EMBL/GenBank/DDBJ databases">
        <title>Genomic analyses of the natural microbiome of Caenorhabditis elegans.</title>
        <authorList>
            <person name="Samuel B."/>
        </authorList>
    </citation>
    <scope>NUCLEOTIDE SEQUENCE [LARGE SCALE GENOMIC DNA]</scope>
    <source>
        <strain evidence="2 3">JUb65</strain>
    </source>
</reference>
<dbReference type="OrthoDB" id="3190820at2"/>
<evidence type="ECO:0000259" key="1">
    <source>
        <dbReference type="PROSITE" id="PS51186"/>
    </source>
</evidence>
<name>A0A4R6DDC2_9MICO</name>
<organism evidence="2 3">
    <name type="scientific">Curtobacterium flaccumfaciens</name>
    <dbReference type="NCBI Taxonomy" id="2035"/>
    <lineage>
        <taxon>Bacteria</taxon>
        <taxon>Bacillati</taxon>
        <taxon>Actinomycetota</taxon>
        <taxon>Actinomycetes</taxon>
        <taxon>Micrococcales</taxon>
        <taxon>Microbacteriaceae</taxon>
        <taxon>Curtobacterium</taxon>
    </lineage>
</organism>
<proteinExistence type="predicted"/>
<dbReference type="Proteomes" id="UP000295764">
    <property type="component" value="Unassembled WGS sequence"/>
</dbReference>
<evidence type="ECO:0000313" key="2">
    <source>
        <dbReference type="EMBL" id="TDN42400.1"/>
    </source>
</evidence>
<dbReference type="InterPro" id="IPR000182">
    <property type="entry name" value="GNAT_dom"/>
</dbReference>
<dbReference type="PROSITE" id="PS51186">
    <property type="entry name" value="GNAT"/>
    <property type="match status" value="1"/>
</dbReference>
<dbReference type="EMBL" id="SNVW01000012">
    <property type="protein sequence ID" value="TDN42400.1"/>
    <property type="molecule type" value="Genomic_DNA"/>
</dbReference>
<sequence>MTTKTAVLLRQHVHALQRLTAASPVGRVARAGSLAYTDSGIDVAAFNAITVTGAAWSAGDLDRAAGLAAASGRPWSITAQRGTGTVRDGARLRAVEHAAACHGLTERDEDPFLVCQRADFRPATRSGPADGPAARIRVDTVSADAWGAYTATVAAGFEVPRAAFGSVFGGGLLDDPLVTGYAVQLDDHVVGSGLGVRTDDGLGVHNIAVLPGERCHGAGRAVTERVVQDGFADGATAAYLVSSVDGLRLYRSLGFRQVDTLVRWSAA</sequence>
<gene>
    <name evidence="2" type="ORF">EDF64_11243</name>
</gene>
<dbReference type="AlphaFoldDB" id="A0A4R6DDC2"/>
<dbReference type="Gene3D" id="3.40.630.30">
    <property type="match status" value="1"/>
</dbReference>
<dbReference type="RefSeq" id="WP_133520788.1">
    <property type="nucleotide sequence ID" value="NZ_SNVW01000012.1"/>
</dbReference>
<comment type="caution">
    <text evidence="2">The sequence shown here is derived from an EMBL/GenBank/DDBJ whole genome shotgun (WGS) entry which is preliminary data.</text>
</comment>
<keyword evidence="2" id="KW-0808">Transferase</keyword>
<dbReference type="InterPro" id="IPR016181">
    <property type="entry name" value="Acyl_CoA_acyltransferase"/>
</dbReference>
<dbReference type="Pfam" id="PF00583">
    <property type="entry name" value="Acetyltransf_1"/>
    <property type="match status" value="1"/>
</dbReference>
<protein>
    <submittedName>
        <fullName evidence="2">Acetyltransferase (GNAT) family protein</fullName>
    </submittedName>
</protein>
<dbReference type="GO" id="GO:0016747">
    <property type="term" value="F:acyltransferase activity, transferring groups other than amino-acyl groups"/>
    <property type="evidence" value="ECO:0007669"/>
    <property type="project" value="InterPro"/>
</dbReference>
<evidence type="ECO:0000313" key="3">
    <source>
        <dbReference type="Proteomes" id="UP000295764"/>
    </source>
</evidence>